<keyword evidence="2 6" id="KW-0554">One-carbon metabolism</keyword>
<dbReference type="GO" id="GO:0004329">
    <property type="term" value="F:formate-tetrahydrofolate ligase activity"/>
    <property type="evidence" value="ECO:0007669"/>
    <property type="project" value="UniProtKB-UniRule"/>
</dbReference>
<dbReference type="InterPro" id="IPR020628">
    <property type="entry name" value="Formate_THF_ligase_CS"/>
</dbReference>
<dbReference type="GO" id="GO:0005524">
    <property type="term" value="F:ATP binding"/>
    <property type="evidence" value="ECO:0007669"/>
    <property type="project" value="UniProtKB-UniRule"/>
</dbReference>
<sequence length="588" mass="63782">MALDPKQHADWEIAQDAETRMKDIYRIGRELGLEEKELLPYGHVMGKVDYMSVLSRLQGRPDGKYVDVTAITPTPLGEGKSTTTIGLVQGLAVRGKRVSAAIRQPSGGPTMGTKGSAAGGGLSQCIPLTQYSLGFTGDINAVTNAHNLAMVALTSRMQHERNYDDEKLLRLSHQERLNIDPTNVRMNWVIDFCCQALRNVVIGMGGKSDGFMMASHFDISVSSEVMAILSVARDLKDMRERLGRIIVAYDRAGNPVTTEDLQVAGAMAAWMVDAIKPNLIQTIEGQPVFVHAGPFANIALGQSSVIADRLGLKLSEYHVTESGFGADIGYEKFWNLKCHYSGLAPDAAVLVATVRALKSHGGAPLPRPGRALPEEYRQENVGFVEKGCCNLLHHIRTIKKSGTSPVVCINAFVTDTPAEISRIREICEAEGARVAVSTHWEHGGAGALELADAVMDACNDKTDFRPLYDWNAPFKERIEKIAREVYGADGVNYSSEAESRLAEMQARPDAAELGVCMVKTQYSLSDNPDLKGEPSGWKLNIRDVLLYGGAGLVVPVSGKISLMPGTGSNPAFRRVDVDAETGQVRGIF</sequence>
<dbReference type="InterPro" id="IPR027417">
    <property type="entry name" value="P-loop_NTPase"/>
</dbReference>
<evidence type="ECO:0000256" key="5">
    <source>
        <dbReference type="ARBA" id="ARBA00022840"/>
    </source>
</evidence>
<feature type="binding site" evidence="6">
    <location>
        <begin position="74"/>
        <end position="81"/>
    </location>
    <ligand>
        <name>ATP</name>
        <dbReference type="ChEBI" id="CHEBI:30616"/>
    </ligand>
</feature>
<dbReference type="Gene3D" id="3.40.50.300">
    <property type="entry name" value="P-loop containing nucleotide triphosphate hydrolases"/>
    <property type="match status" value="1"/>
</dbReference>
<comment type="caution">
    <text evidence="7">The sequence shown here is derived from an EMBL/GenBank/DDBJ whole genome shotgun (WGS) entry which is preliminary data.</text>
</comment>
<gene>
    <name evidence="6" type="primary">fhs</name>
    <name evidence="7" type="ORF">K8W16_08350</name>
</gene>
<evidence type="ECO:0000256" key="6">
    <source>
        <dbReference type="HAMAP-Rule" id="MF_01543"/>
    </source>
</evidence>
<dbReference type="EMBL" id="DYZA01000167">
    <property type="protein sequence ID" value="HJD97640.1"/>
    <property type="molecule type" value="Genomic_DNA"/>
</dbReference>
<organism evidence="7 8">
    <name type="scientific">Mailhella massiliensis</name>
    <dbReference type="NCBI Taxonomy" id="1903261"/>
    <lineage>
        <taxon>Bacteria</taxon>
        <taxon>Pseudomonadati</taxon>
        <taxon>Thermodesulfobacteriota</taxon>
        <taxon>Desulfovibrionia</taxon>
        <taxon>Desulfovibrionales</taxon>
        <taxon>Desulfovibrionaceae</taxon>
        <taxon>Mailhella</taxon>
    </lineage>
</organism>
<dbReference type="Proteomes" id="UP000698963">
    <property type="component" value="Unassembled WGS sequence"/>
</dbReference>
<comment type="pathway">
    <text evidence="1 6">One-carbon metabolism; tetrahydrofolate interconversion.</text>
</comment>
<dbReference type="EC" id="6.3.4.3" evidence="6"/>
<dbReference type="HAMAP" id="MF_01543">
    <property type="entry name" value="FTHFS"/>
    <property type="match status" value="1"/>
</dbReference>
<dbReference type="Pfam" id="PF01268">
    <property type="entry name" value="FTHFS"/>
    <property type="match status" value="1"/>
</dbReference>
<name>A0A921DRF5_9BACT</name>
<evidence type="ECO:0000256" key="2">
    <source>
        <dbReference type="ARBA" id="ARBA00022563"/>
    </source>
</evidence>
<dbReference type="Gene3D" id="3.10.410.10">
    <property type="entry name" value="Formyltetrahydrofolate synthetase, domain 3"/>
    <property type="match status" value="1"/>
</dbReference>
<dbReference type="InterPro" id="IPR000559">
    <property type="entry name" value="Formate_THF_ligase"/>
</dbReference>
<dbReference type="GO" id="GO:0035999">
    <property type="term" value="P:tetrahydrofolate interconversion"/>
    <property type="evidence" value="ECO:0007669"/>
    <property type="project" value="UniProtKB-UniRule"/>
</dbReference>
<dbReference type="PROSITE" id="PS00722">
    <property type="entry name" value="FTHFS_2"/>
    <property type="match status" value="1"/>
</dbReference>
<keyword evidence="3 6" id="KW-0436">Ligase</keyword>
<reference evidence="7" key="1">
    <citation type="journal article" date="2021" name="PeerJ">
        <title>Extensive microbial diversity within the chicken gut microbiome revealed by metagenomics and culture.</title>
        <authorList>
            <person name="Gilroy R."/>
            <person name="Ravi A."/>
            <person name="Getino M."/>
            <person name="Pursley I."/>
            <person name="Horton D.L."/>
            <person name="Alikhan N.F."/>
            <person name="Baker D."/>
            <person name="Gharbi K."/>
            <person name="Hall N."/>
            <person name="Watson M."/>
            <person name="Adriaenssens E.M."/>
            <person name="Foster-Nyarko E."/>
            <person name="Jarju S."/>
            <person name="Secka A."/>
            <person name="Antonio M."/>
            <person name="Oren A."/>
            <person name="Chaudhuri R.R."/>
            <person name="La Ragione R."/>
            <person name="Hildebrand F."/>
            <person name="Pallen M.J."/>
        </authorList>
    </citation>
    <scope>NUCLEOTIDE SEQUENCE</scope>
    <source>
        <strain evidence="7">ChiGjej2B2-19336</strain>
    </source>
</reference>
<keyword evidence="5 6" id="KW-0067">ATP-binding</keyword>
<dbReference type="CDD" id="cd00477">
    <property type="entry name" value="FTHFS"/>
    <property type="match status" value="1"/>
</dbReference>
<evidence type="ECO:0000313" key="8">
    <source>
        <dbReference type="Proteomes" id="UP000698963"/>
    </source>
</evidence>
<evidence type="ECO:0000256" key="1">
    <source>
        <dbReference type="ARBA" id="ARBA00004777"/>
    </source>
</evidence>
<comment type="catalytic activity">
    <reaction evidence="6">
        <text>(6S)-5,6,7,8-tetrahydrofolate + formate + ATP = (6R)-10-formyltetrahydrofolate + ADP + phosphate</text>
        <dbReference type="Rhea" id="RHEA:20221"/>
        <dbReference type="ChEBI" id="CHEBI:15740"/>
        <dbReference type="ChEBI" id="CHEBI:30616"/>
        <dbReference type="ChEBI" id="CHEBI:43474"/>
        <dbReference type="ChEBI" id="CHEBI:57453"/>
        <dbReference type="ChEBI" id="CHEBI:195366"/>
        <dbReference type="ChEBI" id="CHEBI:456216"/>
        <dbReference type="EC" id="6.3.4.3"/>
    </reaction>
</comment>
<dbReference type="Gene3D" id="3.30.1510.10">
    <property type="entry name" value="Domain 2, N(10)-formyltetrahydrofolate synthetase"/>
    <property type="match status" value="1"/>
</dbReference>
<dbReference type="NCBIfam" id="NF010032">
    <property type="entry name" value="PRK13507.1"/>
    <property type="match status" value="1"/>
</dbReference>
<reference evidence="7" key="2">
    <citation type="submission" date="2021-09" db="EMBL/GenBank/DDBJ databases">
        <authorList>
            <person name="Gilroy R."/>
        </authorList>
    </citation>
    <scope>NUCLEOTIDE SEQUENCE</scope>
    <source>
        <strain evidence="7">ChiGjej2B2-19336</strain>
    </source>
</reference>
<dbReference type="SUPFAM" id="SSF52540">
    <property type="entry name" value="P-loop containing nucleoside triphosphate hydrolases"/>
    <property type="match status" value="1"/>
</dbReference>
<dbReference type="RefSeq" id="WP_304122685.1">
    <property type="nucleotide sequence ID" value="NZ_DYZA01000167.1"/>
</dbReference>
<comment type="similarity">
    <text evidence="6">Belongs to the formate--tetrahydrofolate ligase family.</text>
</comment>
<proteinExistence type="inferred from homology"/>
<evidence type="ECO:0000256" key="3">
    <source>
        <dbReference type="ARBA" id="ARBA00022598"/>
    </source>
</evidence>
<evidence type="ECO:0000313" key="7">
    <source>
        <dbReference type="EMBL" id="HJD97640.1"/>
    </source>
</evidence>
<dbReference type="AlphaFoldDB" id="A0A921DRF5"/>
<keyword evidence="4 6" id="KW-0547">Nucleotide-binding</keyword>
<accession>A0A921DRF5</accession>
<protein>
    <recommendedName>
        <fullName evidence="6">Formate--tetrahydrofolate ligase</fullName>
        <ecNumber evidence="6">6.3.4.3</ecNumber>
    </recommendedName>
    <alternativeName>
        <fullName evidence="6">Formyltetrahydrofolate synthetase</fullName>
        <shortName evidence="6">FHS</shortName>
        <shortName evidence="6">FTHFS</shortName>
    </alternativeName>
</protein>
<evidence type="ECO:0000256" key="4">
    <source>
        <dbReference type="ARBA" id="ARBA00022741"/>
    </source>
</evidence>